<feature type="compositionally biased region" description="Low complexity" evidence="1">
    <location>
        <begin position="168"/>
        <end position="204"/>
    </location>
</feature>
<dbReference type="AlphaFoldDB" id="A0A8T0WBL2"/>
<evidence type="ECO:0000256" key="1">
    <source>
        <dbReference type="SAM" id="MobiDB-lite"/>
    </source>
</evidence>
<evidence type="ECO:0000313" key="3">
    <source>
        <dbReference type="EMBL" id="KAG2644785.1"/>
    </source>
</evidence>
<evidence type="ECO:0000259" key="2">
    <source>
        <dbReference type="Pfam" id="PF04059"/>
    </source>
</evidence>
<sequence length="428" mass="45572">MESQPLISAEAKPYVPLATCICPPPVAQLPSPGFFPQPVPYPYQSPPPQAGFLGVSPGCWGIPLGPGGVVIQGAFPHPAWAPPMPPPHGAIATPAETPCAMARATSQGGGKQQPLRSVHTGRVPCTRAPPPPRLHRPAAGRPGPRAASRGSKAGGAGVHGAAKEDPAPRGGKAPGAGEEAAANEPSPRSVLVTTSPPISPTTPVLPSSFPLPCLPPATAALTAPTEPPPHRAEHGTGTMPPCPPKTRRRRGPPRAQPPPGGEARRGAMKPRLLFDPASKRTTLMIRHLPNNFTRMRLMAIIDEHCFIENEKVAPGGVRSEYDFLYVPIDFRTLANKGYAFVNMTSPGAARRLWEHLHGHRWEVRRRRKTCAVDYGAVQGLDRLLDHFSGSSFECDSEELLPVRFEPPRDGTRPALGAAHVVGVLRRRS</sequence>
<feature type="region of interest" description="Disordered" evidence="1">
    <location>
        <begin position="216"/>
        <end position="271"/>
    </location>
</feature>
<gene>
    <name evidence="3" type="ORF">PVAP13_2KG377500</name>
</gene>
<dbReference type="OrthoDB" id="417481at2759"/>
<reference evidence="3" key="1">
    <citation type="submission" date="2020-05" db="EMBL/GenBank/DDBJ databases">
        <title>WGS assembly of Panicum virgatum.</title>
        <authorList>
            <person name="Lovell J.T."/>
            <person name="Jenkins J."/>
            <person name="Shu S."/>
            <person name="Juenger T.E."/>
            <person name="Schmutz J."/>
        </authorList>
    </citation>
    <scope>NUCLEOTIDE SEQUENCE</scope>
    <source>
        <strain evidence="3">AP13</strain>
    </source>
</reference>
<dbReference type="SUPFAM" id="SSF54928">
    <property type="entry name" value="RNA-binding domain, RBD"/>
    <property type="match status" value="1"/>
</dbReference>
<evidence type="ECO:0000313" key="4">
    <source>
        <dbReference type="Proteomes" id="UP000823388"/>
    </source>
</evidence>
<dbReference type="InterPro" id="IPR012677">
    <property type="entry name" value="Nucleotide-bd_a/b_plait_sf"/>
</dbReference>
<feature type="compositionally biased region" description="Low complexity" evidence="1">
    <location>
        <begin position="139"/>
        <end position="151"/>
    </location>
</feature>
<proteinExistence type="predicted"/>
<feature type="region of interest" description="Disordered" evidence="1">
    <location>
        <begin position="102"/>
        <end position="204"/>
    </location>
</feature>
<name>A0A8T0WBL2_PANVG</name>
<feature type="domain" description="Mei2-like C-terminal RNA recognition motif" evidence="2">
    <location>
        <begin position="280"/>
        <end position="387"/>
    </location>
</feature>
<dbReference type="EMBL" id="CM029039">
    <property type="protein sequence ID" value="KAG2644785.1"/>
    <property type="molecule type" value="Genomic_DNA"/>
</dbReference>
<keyword evidence="4" id="KW-1185">Reference proteome</keyword>
<accession>A0A8T0WBL2</accession>
<comment type="caution">
    <text evidence="3">The sequence shown here is derived from an EMBL/GenBank/DDBJ whole genome shotgun (WGS) entry which is preliminary data.</text>
</comment>
<dbReference type="Pfam" id="PF04059">
    <property type="entry name" value="RRM_2"/>
    <property type="match status" value="1"/>
</dbReference>
<dbReference type="Proteomes" id="UP000823388">
    <property type="component" value="Chromosome 2K"/>
</dbReference>
<dbReference type="InterPro" id="IPR035979">
    <property type="entry name" value="RBD_domain_sf"/>
</dbReference>
<organism evidence="3 4">
    <name type="scientific">Panicum virgatum</name>
    <name type="common">Blackwell switchgrass</name>
    <dbReference type="NCBI Taxonomy" id="38727"/>
    <lineage>
        <taxon>Eukaryota</taxon>
        <taxon>Viridiplantae</taxon>
        <taxon>Streptophyta</taxon>
        <taxon>Embryophyta</taxon>
        <taxon>Tracheophyta</taxon>
        <taxon>Spermatophyta</taxon>
        <taxon>Magnoliopsida</taxon>
        <taxon>Liliopsida</taxon>
        <taxon>Poales</taxon>
        <taxon>Poaceae</taxon>
        <taxon>PACMAD clade</taxon>
        <taxon>Panicoideae</taxon>
        <taxon>Panicodae</taxon>
        <taxon>Paniceae</taxon>
        <taxon>Panicinae</taxon>
        <taxon>Panicum</taxon>
        <taxon>Panicum sect. Hiantes</taxon>
    </lineage>
</organism>
<dbReference type="Gene3D" id="3.30.70.330">
    <property type="match status" value="1"/>
</dbReference>
<dbReference type="InterPro" id="IPR007201">
    <property type="entry name" value="Mei2-like_Rrm_C"/>
</dbReference>
<protein>
    <recommendedName>
        <fullName evidence="2">Mei2-like C-terminal RNA recognition motif domain-containing protein</fullName>
    </recommendedName>
</protein>
<dbReference type="GO" id="GO:0003676">
    <property type="term" value="F:nucleic acid binding"/>
    <property type="evidence" value="ECO:0007669"/>
    <property type="project" value="InterPro"/>
</dbReference>